<evidence type="ECO:0000256" key="1">
    <source>
        <dbReference type="SAM" id="MobiDB-lite"/>
    </source>
</evidence>
<proteinExistence type="predicted"/>
<keyword evidence="4" id="KW-1185">Reference proteome</keyword>
<feature type="region of interest" description="Disordered" evidence="1">
    <location>
        <begin position="48"/>
        <end position="123"/>
    </location>
</feature>
<comment type="caution">
    <text evidence="3">The sequence shown here is derived from an EMBL/GenBank/DDBJ whole genome shotgun (WGS) entry which is preliminary data.</text>
</comment>
<gene>
    <name evidence="3" type="ORF">LP52_16845</name>
</gene>
<sequence>MKRTVAAGSLTAAAGAAIALFSAGAAQADDAKGYDGYHSDAHSASMQTADAGHGYDRLLGLPGEQDEQDRHTAGKGHDGYHGHHGDHRAADRGHDDHHGHDGYYGHHGDDRGHDEHKGYGKGD</sequence>
<evidence type="ECO:0000256" key="2">
    <source>
        <dbReference type="SAM" id="SignalP"/>
    </source>
</evidence>
<dbReference type="Proteomes" id="UP000031675">
    <property type="component" value="Unassembled WGS sequence"/>
</dbReference>
<evidence type="ECO:0000313" key="3">
    <source>
        <dbReference type="EMBL" id="KIH97728.1"/>
    </source>
</evidence>
<organism evidence="3 4">
    <name type="scientific">Streptomonospora alba</name>
    <dbReference type="NCBI Taxonomy" id="183763"/>
    <lineage>
        <taxon>Bacteria</taxon>
        <taxon>Bacillati</taxon>
        <taxon>Actinomycetota</taxon>
        <taxon>Actinomycetes</taxon>
        <taxon>Streptosporangiales</taxon>
        <taxon>Nocardiopsidaceae</taxon>
        <taxon>Streptomonospora</taxon>
    </lineage>
</organism>
<reference evidence="4" key="1">
    <citation type="journal article" date="2015" name="Chem. Biol.">
        <title>Structure, bioactivity, and resistance mechanism of streptomonomicin, an unusual lasso Peptide from an understudied halophilic actinomycete.</title>
        <authorList>
            <person name="Metelev M."/>
            <person name="Tietz J.I."/>
            <person name="Melby J.O."/>
            <person name="Blair P.M."/>
            <person name="Zhu L."/>
            <person name="Livnat I."/>
            <person name="Severinov K."/>
            <person name="Mitchell D.A."/>
        </authorList>
    </citation>
    <scope>NUCLEOTIDE SEQUENCE [LARGE SCALE GENOMIC DNA]</scope>
    <source>
        <strain evidence="4">YIM 90003</strain>
    </source>
</reference>
<dbReference type="STRING" id="183763.LP52_16845"/>
<feature type="chain" id="PRO_5002160997" evidence="2">
    <location>
        <begin position="29"/>
        <end position="123"/>
    </location>
</feature>
<accession>A0A0C2G355</accession>
<evidence type="ECO:0000313" key="4">
    <source>
        <dbReference type="Proteomes" id="UP000031675"/>
    </source>
</evidence>
<protein>
    <submittedName>
        <fullName evidence="3">Uncharacterized protein</fullName>
    </submittedName>
</protein>
<feature type="compositionally biased region" description="Basic and acidic residues" evidence="1">
    <location>
        <begin position="68"/>
        <end position="123"/>
    </location>
</feature>
<feature type="signal peptide" evidence="2">
    <location>
        <begin position="1"/>
        <end position="28"/>
    </location>
</feature>
<name>A0A0C2G355_9ACTN</name>
<keyword evidence="2" id="KW-0732">Signal</keyword>
<dbReference type="EMBL" id="JROO01000032">
    <property type="protein sequence ID" value="KIH97728.1"/>
    <property type="molecule type" value="Genomic_DNA"/>
</dbReference>
<dbReference type="AlphaFoldDB" id="A0A0C2G355"/>